<accession>A0A2S2QMQ0</accession>
<feature type="transmembrane region" description="Helical" evidence="1">
    <location>
        <begin position="85"/>
        <end position="102"/>
    </location>
</feature>
<dbReference type="EMBL" id="GGMS01009617">
    <property type="protein sequence ID" value="MBY78820.1"/>
    <property type="molecule type" value="Transcribed_RNA"/>
</dbReference>
<keyword evidence="1" id="KW-0472">Membrane</keyword>
<reference evidence="2" key="1">
    <citation type="submission" date="2018-04" db="EMBL/GenBank/DDBJ databases">
        <title>Transcriptome assembly of Sipha flava.</title>
        <authorList>
            <person name="Scully E.D."/>
            <person name="Geib S.M."/>
            <person name="Palmer N.A."/>
            <person name="Koch K."/>
            <person name="Bradshaw J."/>
            <person name="Heng-Moss T."/>
            <person name="Sarath G."/>
        </authorList>
    </citation>
    <scope>NUCLEOTIDE SEQUENCE</scope>
</reference>
<sequence length="131" mass="15394">MFTIVLKKKKKCIEQLPPRRTFDNGQARPVAPLPPLSNLKRRALGVWRRVRAALPHTLFIYVLRTALQRYTSSSSTYTHTHTHRFIHVSFFIYFLFFIHLHYKHTPERCDSTSALSLTNRFSLLSPLLFLP</sequence>
<gene>
    <name evidence="2" type="ORF">g.28828</name>
</gene>
<protein>
    <recommendedName>
        <fullName evidence="3">Transmembrane protein</fullName>
    </recommendedName>
</protein>
<evidence type="ECO:0008006" key="3">
    <source>
        <dbReference type="Google" id="ProtNLM"/>
    </source>
</evidence>
<evidence type="ECO:0000313" key="2">
    <source>
        <dbReference type="EMBL" id="MBY78820.1"/>
    </source>
</evidence>
<organism evidence="2">
    <name type="scientific">Sipha flava</name>
    <name type="common">yellow sugarcane aphid</name>
    <dbReference type="NCBI Taxonomy" id="143950"/>
    <lineage>
        <taxon>Eukaryota</taxon>
        <taxon>Metazoa</taxon>
        <taxon>Ecdysozoa</taxon>
        <taxon>Arthropoda</taxon>
        <taxon>Hexapoda</taxon>
        <taxon>Insecta</taxon>
        <taxon>Pterygota</taxon>
        <taxon>Neoptera</taxon>
        <taxon>Paraneoptera</taxon>
        <taxon>Hemiptera</taxon>
        <taxon>Sternorrhyncha</taxon>
        <taxon>Aphidomorpha</taxon>
        <taxon>Aphidoidea</taxon>
        <taxon>Aphididae</taxon>
        <taxon>Sipha</taxon>
    </lineage>
</organism>
<keyword evidence="1" id="KW-0812">Transmembrane</keyword>
<name>A0A2S2QMQ0_9HEMI</name>
<proteinExistence type="predicted"/>
<dbReference type="AlphaFoldDB" id="A0A2S2QMQ0"/>
<evidence type="ECO:0000256" key="1">
    <source>
        <dbReference type="SAM" id="Phobius"/>
    </source>
</evidence>
<keyword evidence="1" id="KW-1133">Transmembrane helix</keyword>